<gene>
    <name evidence="2" type="ordered locus">Rmet_6519</name>
</gene>
<feature type="compositionally biased region" description="Polar residues" evidence="1">
    <location>
        <begin position="19"/>
        <end position="33"/>
    </location>
</feature>
<protein>
    <submittedName>
        <fullName evidence="2">Uncharacterized protein</fullName>
    </submittedName>
</protein>
<reference evidence="3" key="1">
    <citation type="journal article" date="2010" name="PLoS ONE">
        <title>The complete genome sequence of Cupriavidus metallidurans strain CH34, a master survivalist in harsh and anthropogenic environments.</title>
        <authorList>
            <person name="Janssen P.J."/>
            <person name="Van Houdt R."/>
            <person name="Moors H."/>
            <person name="Monsieurs P."/>
            <person name="Morin N."/>
            <person name="Michaux A."/>
            <person name="Benotmane M.A."/>
            <person name="Leys N."/>
            <person name="Vallaeys T."/>
            <person name="Lapidus A."/>
            <person name="Monchy S."/>
            <person name="Medigue C."/>
            <person name="Taghavi S."/>
            <person name="McCorkle S."/>
            <person name="Dunn J."/>
            <person name="van der Lelie D."/>
            <person name="Mergeay M."/>
        </authorList>
    </citation>
    <scope>NUCLEOTIDE SEQUENCE [LARGE SCALE GENOMIC DNA]</scope>
    <source>
        <strain evidence="3">ATCC 43123 / DSM 2839 / NBRC 102507 / CH34</strain>
    </source>
</reference>
<evidence type="ECO:0000313" key="3">
    <source>
        <dbReference type="Proteomes" id="UP000002429"/>
    </source>
</evidence>
<sequence>MERRYWLNGEWKGRPPSSKAAQASATITVSSSVGKDGRPVASSPKSTTAVAPRISG</sequence>
<dbReference type="AlphaFoldDB" id="D3DXV7"/>
<keyword evidence="3" id="KW-1185">Reference proteome</keyword>
<feature type="region of interest" description="Disordered" evidence="1">
    <location>
        <begin position="1"/>
        <end position="56"/>
    </location>
</feature>
<proteinExistence type="predicted"/>
<dbReference type="EMBL" id="CP000352">
    <property type="protein sequence ID" value="ADC45127.1"/>
    <property type="molecule type" value="Genomic_DNA"/>
</dbReference>
<dbReference type="Proteomes" id="UP000002429">
    <property type="component" value="Chromosome"/>
</dbReference>
<accession>D3DXV7</accession>
<dbReference type="KEGG" id="rme:Rmet_6519"/>
<evidence type="ECO:0000256" key="1">
    <source>
        <dbReference type="SAM" id="MobiDB-lite"/>
    </source>
</evidence>
<dbReference type="HOGENOM" id="CLU_3011046_0_0_4"/>
<organism evidence="2 3">
    <name type="scientific">Cupriavidus metallidurans (strain ATCC 43123 / DSM 2839 / NBRC 102507 / CH34)</name>
    <name type="common">Ralstonia metallidurans</name>
    <dbReference type="NCBI Taxonomy" id="266264"/>
    <lineage>
        <taxon>Bacteria</taxon>
        <taxon>Pseudomonadati</taxon>
        <taxon>Pseudomonadota</taxon>
        <taxon>Betaproteobacteria</taxon>
        <taxon>Burkholderiales</taxon>
        <taxon>Burkholderiaceae</taxon>
        <taxon>Cupriavidus</taxon>
    </lineage>
</organism>
<evidence type="ECO:0000313" key="2">
    <source>
        <dbReference type="EMBL" id="ADC45127.1"/>
    </source>
</evidence>
<dbReference type="STRING" id="266264.Rmet_6519"/>
<name>D3DXV7_CUPMC</name>